<evidence type="ECO:0000313" key="3">
    <source>
        <dbReference type="Proteomes" id="UP000178606"/>
    </source>
</evidence>
<dbReference type="EMBL" id="MFKF01000416">
    <property type="protein sequence ID" value="OGG44116.1"/>
    <property type="molecule type" value="Genomic_DNA"/>
</dbReference>
<dbReference type="Pfam" id="PF06223">
    <property type="entry name" value="Phage_tail_T"/>
    <property type="match status" value="1"/>
</dbReference>
<sequence>MLERIDSRELTEWMAYAQVEPFGEERADLRAGIVASTIANVWRSSGQKVLKPSDFMPKFEPQRQLTNDELAAVFKGLALAFGGKVIEKSNGHNIGR</sequence>
<reference evidence="2 3" key="1">
    <citation type="journal article" date="2016" name="Nat. Commun.">
        <title>Thousands of microbial genomes shed light on interconnected biogeochemical processes in an aquifer system.</title>
        <authorList>
            <person name="Anantharaman K."/>
            <person name="Brown C.T."/>
            <person name="Hug L.A."/>
            <person name="Sharon I."/>
            <person name="Castelle C.J."/>
            <person name="Probst A.J."/>
            <person name="Thomas B.C."/>
            <person name="Singh A."/>
            <person name="Wilkins M.J."/>
            <person name="Karaoz U."/>
            <person name="Brodie E.L."/>
            <person name="Williams K.H."/>
            <person name="Hubbard S.S."/>
            <person name="Banfield J.F."/>
        </authorList>
    </citation>
    <scope>NUCLEOTIDE SEQUENCE [LARGE SCALE GENOMIC DNA]</scope>
    <source>
        <strain evidence="3">RIFCSPLOWO2_12_FULL_64_10</strain>
    </source>
</reference>
<name>A0A1F6C4J4_HANXR</name>
<proteinExistence type="predicted"/>
<protein>
    <recommendedName>
        <fullName evidence="1">Minor tail T domain-containing protein</fullName>
    </recommendedName>
</protein>
<dbReference type="AlphaFoldDB" id="A0A1F6C4J4"/>
<dbReference type="InterPro" id="IPR009350">
    <property type="entry name" value="Phage_tail_T"/>
</dbReference>
<evidence type="ECO:0000259" key="1">
    <source>
        <dbReference type="Pfam" id="PF06223"/>
    </source>
</evidence>
<comment type="caution">
    <text evidence="2">The sequence shown here is derived from an EMBL/GenBank/DDBJ whole genome shotgun (WGS) entry which is preliminary data.</text>
</comment>
<dbReference type="Proteomes" id="UP000178606">
    <property type="component" value="Unassembled WGS sequence"/>
</dbReference>
<accession>A0A1F6C4J4</accession>
<evidence type="ECO:0000313" key="2">
    <source>
        <dbReference type="EMBL" id="OGG44116.1"/>
    </source>
</evidence>
<feature type="domain" description="Minor tail T" evidence="1">
    <location>
        <begin position="6"/>
        <end position="79"/>
    </location>
</feature>
<gene>
    <name evidence="2" type="ORF">A3F84_27790</name>
</gene>
<organism evidence="2 3">
    <name type="scientific">Handelsmanbacteria sp. (strain RIFCSPLOWO2_12_FULL_64_10)</name>
    <dbReference type="NCBI Taxonomy" id="1817868"/>
    <lineage>
        <taxon>Bacteria</taxon>
        <taxon>Candidatus Handelsmaniibacteriota</taxon>
    </lineage>
</organism>